<feature type="compositionally biased region" description="Low complexity" evidence="2">
    <location>
        <begin position="1136"/>
        <end position="1155"/>
    </location>
</feature>
<reference evidence="3 4" key="1">
    <citation type="journal article" date="2017" name="Mycologia">
        <title>Bifiguratus adelaidae, gen. et sp. nov., a new member of Mucoromycotina in endophytic and soil-dwelling habitats.</title>
        <authorList>
            <person name="Torres-Cruz T.J."/>
            <person name="Billingsley Tobias T.L."/>
            <person name="Almatruk M."/>
            <person name="Hesse C."/>
            <person name="Kuske C.R."/>
            <person name="Desiro A."/>
            <person name="Benucci G.M."/>
            <person name="Bonito G."/>
            <person name="Stajich J.E."/>
            <person name="Dunlap C."/>
            <person name="Arnold A.E."/>
            <person name="Porras-Alfaro A."/>
        </authorList>
    </citation>
    <scope>NUCLEOTIDE SEQUENCE [LARGE SCALE GENOMIC DNA]</scope>
    <source>
        <strain evidence="3 4">AZ0501</strain>
    </source>
</reference>
<sequence>MAHIPVVGKNMPHFSVRDLLLKNSFQGDMAVPHPPVEVDILKTDQYEHDDHEVSWMFDRNRLTKVSSLQVSMTYSHQSLESTDMVNSHRSTGMFPFLGDGSSHSISVKTMPTPYMQLLHQRSRCSSMSNYSLTDDGSEYAVFVPYSKVSSLTSPRSRSRRSKLSPVAMQETEWTVRYREREIPVDAYRRQRIWRIVKHEQALISQRNLSTPPQGEAWLLSGTRGRLVHGGLAPFPTPSSDPSQDDLGLLTPHHYIMGEFSISEPVCVESGSTVLLEAVEGMDTDYKVHAVSGTVPHDDCVHSLQIALPEGASHESASANAESSLGTNKSNTDRKNHSEPSTSHTTETNDESFLKASITKALADIQNANVQLYRTEEALFGQGSSVTRVGAADKVRWREQQTSLDALGSNITRLLDLAETEIGDESTFSEYSEAADDLPNLLTKLRSEWTSTAHFRNHIAERIQELEKFAELSREGDEVLTEIEELSILVFENQESRFRKDEAGQAGEGDGADKQFALPARARNLQSKIDGIRSQLAKLHLMKELQDKLATKIDSMQTKQDALQQEINDFEIEQVSILAQNDHYQQLLEGITEVLDKFDQTLTSTHSICLQIREWSDRVFAASGTKATKTGKHDLHGWLISQAKPRGHSEDETVSGPPLTLSEMQDCADIFQARAHRLIKKIDEELLPELVAASNGTTSNEQHQLRLKQTQDRWAAVINSIHDLEEKHIPKALEILKADNDRRITARSNRIHHADTKYSPGHLRPASPFRRFFGPFTRSGSSNLAPPAHDRSPEFVDLHQYLDNEADDLESDIPSPSPAPRTRPSARGHSPSPMPLSRSIGSNSSTESPSYRGSHSIINTKSSGRLHDSRQATSTSGRTTPGLRKESQTAPKPMWNVSTKVNKPEQPLSPLSGRLTPNAFNLSRSPSKSFATSTKDTKASSNYQNVQEGRASYLSPPTTASALSHRRQSRTADGAIITNNRRDHSTDRSYSRNTERPMTPSRLNDSNSRIPRPKTPSRPASPAFSEAEESNSLLEMMERIDLGNASAPPVPKVPRKFQGKVVPALRKSVSTVHLTAPAEKGLLRPSSRQTGTANRNAGPRSTSALGHHPANSPRTPPSLRKMSSSSYFDADAHGQRSQQYSSTMNSSTSAQSTSYTSDMSDDLALYVTSTSEHKTANMDALDSAIQDILDYMPPGITMERIQQGVSGTAENARYSITFGTAYSAKKT</sequence>
<feature type="region of interest" description="Disordered" evidence="2">
    <location>
        <begin position="310"/>
        <end position="349"/>
    </location>
</feature>
<evidence type="ECO:0000256" key="2">
    <source>
        <dbReference type="SAM" id="MobiDB-lite"/>
    </source>
</evidence>
<feature type="coiled-coil region" evidence="1">
    <location>
        <begin position="545"/>
        <end position="572"/>
    </location>
</feature>
<feature type="compositionally biased region" description="Polar residues" evidence="2">
    <location>
        <begin position="917"/>
        <end position="946"/>
    </location>
</feature>
<feature type="compositionally biased region" description="Basic and acidic residues" evidence="2">
    <location>
        <begin position="979"/>
        <end position="994"/>
    </location>
</feature>
<feature type="non-terminal residue" evidence="3">
    <location>
        <position position="1226"/>
    </location>
</feature>
<feature type="compositionally biased region" description="Polar residues" evidence="2">
    <location>
        <begin position="1085"/>
        <end position="1103"/>
    </location>
</feature>
<evidence type="ECO:0000313" key="4">
    <source>
        <dbReference type="Proteomes" id="UP000242875"/>
    </source>
</evidence>
<dbReference type="OrthoDB" id="5559380at2759"/>
<keyword evidence="4" id="KW-1185">Reference proteome</keyword>
<gene>
    <name evidence="3" type="ORF">BZG36_03087</name>
</gene>
<feature type="compositionally biased region" description="Low complexity" evidence="2">
    <location>
        <begin position="310"/>
        <end position="323"/>
    </location>
</feature>
<evidence type="ECO:0000313" key="3">
    <source>
        <dbReference type="EMBL" id="OZJ03735.1"/>
    </source>
</evidence>
<comment type="caution">
    <text evidence="3">The sequence shown here is derived from an EMBL/GenBank/DDBJ whole genome shotgun (WGS) entry which is preliminary data.</text>
</comment>
<protein>
    <submittedName>
        <fullName evidence="3">Uncharacterized protein</fullName>
    </submittedName>
</protein>
<name>A0A261XZE2_9FUNG</name>
<feature type="region of interest" description="Disordered" evidence="2">
    <location>
        <begin position="1075"/>
        <end position="1155"/>
    </location>
</feature>
<accession>A0A261XZE2</accession>
<dbReference type="EMBL" id="MVBO01000070">
    <property type="protein sequence ID" value="OZJ03735.1"/>
    <property type="molecule type" value="Genomic_DNA"/>
</dbReference>
<dbReference type="Proteomes" id="UP000242875">
    <property type="component" value="Unassembled WGS sequence"/>
</dbReference>
<dbReference type="AlphaFoldDB" id="A0A261XZE2"/>
<feature type="region of interest" description="Disordered" evidence="2">
    <location>
        <begin position="807"/>
        <end position="1028"/>
    </location>
</feature>
<organism evidence="3 4">
    <name type="scientific">Bifiguratus adelaidae</name>
    <dbReference type="NCBI Taxonomy" id="1938954"/>
    <lineage>
        <taxon>Eukaryota</taxon>
        <taxon>Fungi</taxon>
        <taxon>Fungi incertae sedis</taxon>
        <taxon>Mucoromycota</taxon>
        <taxon>Mucoromycotina</taxon>
        <taxon>Endogonomycetes</taxon>
        <taxon>Endogonales</taxon>
        <taxon>Endogonales incertae sedis</taxon>
        <taxon>Bifiguratus</taxon>
    </lineage>
</organism>
<feature type="compositionally biased region" description="Polar residues" evidence="2">
    <location>
        <begin position="838"/>
        <end position="862"/>
    </location>
</feature>
<keyword evidence="1" id="KW-0175">Coiled coil</keyword>
<evidence type="ECO:0000256" key="1">
    <source>
        <dbReference type="SAM" id="Coils"/>
    </source>
</evidence>
<proteinExistence type="predicted"/>